<dbReference type="EMBL" id="KN847896">
    <property type="protein sequence ID" value="KIR43222.1"/>
    <property type="molecule type" value="Genomic_DNA"/>
</dbReference>
<evidence type="ECO:0000313" key="1">
    <source>
        <dbReference type="EMBL" id="KIR43222.1"/>
    </source>
</evidence>
<dbReference type="HOGENOM" id="CLU_2867582_0_0_1"/>
<protein>
    <submittedName>
        <fullName evidence="1">Uncharacterized protein</fullName>
    </submittedName>
</protein>
<keyword evidence="2" id="KW-1185">Reference proteome</keyword>
<proteinExistence type="predicted"/>
<reference evidence="1 2" key="1">
    <citation type="submission" date="2015-01" db="EMBL/GenBank/DDBJ databases">
        <title>The Genome Sequence of Cryptococcus gattii Ram5.</title>
        <authorList>
            <consortium name="The Broad Institute Genomics Platform"/>
            <person name="Cuomo C."/>
            <person name="Litvintseva A."/>
            <person name="Chen Y."/>
            <person name="Heitman J."/>
            <person name="Sun S."/>
            <person name="Springer D."/>
            <person name="Dromer F."/>
            <person name="Young S."/>
            <person name="Zeng Q."/>
            <person name="Gargeya S."/>
            <person name="Abouelleil A."/>
            <person name="Alvarado L."/>
            <person name="Chapman S.B."/>
            <person name="Gainer-Dewar J."/>
            <person name="Goldberg J."/>
            <person name="Griggs A."/>
            <person name="Gujja S."/>
            <person name="Hansen M."/>
            <person name="Howarth C."/>
            <person name="Imamovic A."/>
            <person name="Larimer J."/>
            <person name="Murphy C."/>
            <person name="Naylor J."/>
            <person name="Pearson M."/>
            <person name="Priest M."/>
            <person name="Roberts A."/>
            <person name="Saif S."/>
            <person name="Shea T."/>
            <person name="Sykes S."/>
            <person name="Wortman J."/>
            <person name="Nusbaum C."/>
            <person name="Birren B."/>
        </authorList>
    </citation>
    <scope>NUCLEOTIDE SEQUENCE [LARGE SCALE GENOMIC DNA]</scope>
    <source>
        <strain evidence="1 2">Ram5</strain>
    </source>
</reference>
<name>A0A0D0TAZ8_9TREE</name>
<organism evidence="1 2">
    <name type="scientific">Cryptococcus deuterogattii Ram5</name>
    <dbReference type="NCBI Taxonomy" id="1296110"/>
    <lineage>
        <taxon>Eukaryota</taxon>
        <taxon>Fungi</taxon>
        <taxon>Dikarya</taxon>
        <taxon>Basidiomycota</taxon>
        <taxon>Agaricomycotina</taxon>
        <taxon>Tremellomycetes</taxon>
        <taxon>Tremellales</taxon>
        <taxon>Cryptococcaceae</taxon>
        <taxon>Cryptococcus</taxon>
        <taxon>Cryptococcus gattii species complex</taxon>
    </lineage>
</organism>
<sequence>MPHTPPALYHSLPFPDHHRLASQTPFYLQVHPLSRHQCIFHSEVLELVYATLALARVFKDVSLQ</sequence>
<gene>
    <name evidence="1" type="ORF">I313_00063</name>
</gene>
<evidence type="ECO:0000313" key="2">
    <source>
        <dbReference type="Proteomes" id="UP000053392"/>
    </source>
</evidence>
<dbReference type="Proteomes" id="UP000053392">
    <property type="component" value="Unassembled WGS sequence"/>
</dbReference>
<accession>A0A0D0TAZ8</accession>
<dbReference type="AlphaFoldDB" id="A0A0D0TAZ8"/>